<dbReference type="EMBL" id="QGKW02001940">
    <property type="protein sequence ID" value="KAF2556640.1"/>
    <property type="molecule type" value="Genomic_DNA"/>
</dbReference>
<accession>A0A8S9HHS8</accession>
<evidence type="ECO:0000313" key="1">
    <source>
        <dbReference type="EMBL" id="KAF2556640.1"/>
    </source>
</evidence>
<evidence type="ECO:0000313" key="2">
    <source>
        <dbReference type="Proteomes" id="UP000712281"/>
    </source>
</evidence>
<sequence>MRSLTLVTSESSPVSSFAASLAPKNLQLVVECPRDWWNSQKVFPSLSAFTASELGLPFSQLLLFVPIGDFLFFRHWFFERGAFPSRSAPGPSWMSVDVLVGVVGHIARIQVNAFGFVTLRVLCRGRKTFRVPLFDGRFLARVLTGRLFPRDS</sequence>
<proteinExistence type="predicted"/>
<gene>
    <name evidence="1" type="ORF">F2Q68_00015500</name>
</gene>
<reference evidence="1" key="1">
    <citation type="submission" date="2019-12" db="EMBL/GenBank/DDBJ databases">
        <title>Genome sequencing and annotation of Brassica cretica.</title>
        <authorList>
            <person name="Studholme D.J."/>
            <person name="Sarris P.F."/>
        </authorList>
    </citation>
    <scope>NUCLEOTIDE SEQUENCE</scope>
    <source>
        <strain evidence="1">PFS-001/15</strain>
        <tissue evidence="1">Leaf</tissue>
    </source>
</reference>
<organism evidence="1 2">
    <name type="scientific">Brassica cretica</name>
    <name type="common">Mustard</name>
    <dbReference type="NCBI Taxonomy" id="69181"/>
    <lineage>
        <taxon>Eukaryota</taxon>
        <taxon>Viridiplantae</taxon>
        <taxon>Streptophyta</taxon>
        <taxon>Embryophyta</taxon>
        <taxon>Tracheophyta</taxon>
        <taxon>Spermatophyta</taxon>
        <taxon>Magnoliopsida</taxon>
        <taxon>eudicotyledons</taxon>
        <taxon>Gunneridae</taxon>
        <taxon>Pentapetalae</taxon>
        <taxon>rosids</taxon>
        <taxon>malvids</taxon>
        <taxon>Brassicales</taxon>
        <taxon>Brassicaceae</taxon>
        <taxon>Brassiceae</taxon>
        <taxon>Brassica</taxon>
    </lineage>
</organism>
<dbReference type="AlphaFoldDB" id="A0A8S9HHS8"/>
<name>A0A8S9HHS8_BRACR</name>
<comment type="caution">
    <text evidence="1">The sequence shown here is derived from an EMBL/GenBank/DDBJ whole genome shotgun (WGS) entry which is preliminary data.</text>
</comment>
<protein>
    <submittedName>
        <fullName evidence="1">Uncharacterized protein</fullName>
    </submittedName>
</protein>
<dbReference type="Proteomes" id="UP000712281">
    <property type="component" value="Unassembled WGS sequence"/>
</dbReference>